<feature type="domain" description="HTH tetR-type" evidence="5">
    <location>
        <begin position="6"/>
        <end position="66"/>
    </location>
</feature>
<dbReference type="InterPro" id="IPR036271">
    <property type="entry name" value="Tet_transcr_reg_TetR-rel_C_sf"/>
</dbReference>
<evidence type="ECO:0000256" key="1">
    <source>
        <dbReference type="ARBA" id="ARBA00023015"/>
    </source>
</evidence>
<evidence type="ECO:0000256" key="2">
    <source>
        <dbReference type="ARBA" id="ARBA00023125"/>
    </source>
</evidence>
<dbReference type="Pfam" id="PF21993">
    <property type="entry name" value="TetR_C_13_2"/>
    <property type="match status" value="1"/>
</dbReference>
<dbReference type="PANTHER" id="PTHR47506:SF1">
    <property type="entry name" value="HTH-TYPE TRANSCRIPTIONAL REGULATOR YJDC"/>
    <property type="match status" value="1"/>
</dbReference>
<dbReference type="PANTHER" id="PTHR47506">
    <property type="entry name" value="TRANSCRIPTIONAL REGULATORY PROTEIN"/>
    <property type="match status" value="1"/>
</dbReference>
<keyword evidence="1" id="KW-0805">Transcription regulation</keyword>
<dbReference type="Proteomes" id="UP001229651">
    <property type="component" value="Unassembled WGS sequence"/>
</dbReference>
<gene>
    <name evidence="6" type="ORF">FB470_005147</name>
</gene>
<dbReference type="SUPFAM" id="SSF46689">
    <property type="entry name" value="Homeodomain-like"/>
    <property type="match status" value="1"/>
</dbReference>
<dbReference type="InterPro" id="IPR009057">
    <property type="entry name" value="Homeodomain-like_sf"/>
</dbReference>
<evidence type="ECO:0000313" key="7">
    <source>
        <dbReference type="Proteomes" id="UP001229651"/>
    </source>
</evidence>
<name>A0ABU0F0Q5_9PSEU</name>
<dbReference type="PRINTS" id="PR00455">
    <property type="entry name" value="HTHTETR"/>
</dbReference>
<dbReference type="RefSeq" id="WP_306995592.1">
    <property type="nucleotide sequence ID" value="NZ_JAUSUT010000001.1"/>
</dbReference>
<keyword evidence="2 4" id="KW-0238">DNA-binding</keyword>
<accession>A0ABU0F0Q5</accession>
<dbReference type="Gene3D" id="1.10.10.60">
    <property type="entry name" value="Homeodomain-like"/>
    <property type="match status" value="1"/>
</dbReference>
<keyword evidence="3" id="KW-0804">Transcription</keyword>
<evidence type="ECO:0000259" key="5">
    <source>
        <dbReference type="PROSITE" id="PS50977"/>
    </source>
</evidence>
<evidence type="ECO:0000256" key="4">
    <source>
        <dbReference type="PROSITE-ProRule" id="PRU00335"/>
    </source>
</evidence>
<dbReference type="PROSITE" id="PS50977">
    <property type="entry name" value="HTH_TETR_2"/>
    <property type="match status" value="1"/>
</dbReference>
<evidence type="ECO:0000313" key="6">
    <source>
        <dbReference type="EMBL" id="MDQ0381153.1"/>
    </source>
</evidence>
<evidence type="ECO:0000256" key="3">
    <source>
        <dbReference type="ARBA" id="ARBA00023163"/>
    </source>
</evidence>
<sequence length="192" mass="20756">MAGVRQFDEQTTLERALDIFSERGFRATSMLDLAAGTGVQRGSLYHAYGGKEEIFLRAFAEYAGRFLAGAREALDRPGTRSALLSFFDFCVDSIVAGSPSRGCLSTRTAIEAATDSERTETAVRAFLDELETVVHDRLTAIDDGVRLTVEARAAARLVVTTTRGIAVMERVDHTPAELRAIAETLVTALVGP</sequence>
<dbReference type="InterPro" id="IPR001647">
    <property type="entry name" value="HTH_TetR"/>
</dbReference>
<dbReference type="SUPFAM" id="SSF48498">
    <property type="entry name" value="Tetracyclin repressor-like, C-terminal domain"/>
    <property type="match status" value="1"/>
</dbReference>
<keyword evidence="7" id="KW-1185">Reference proteome</keyword>
<organism evidence="6 7">
    <name type="scientific">Amycolatopsis thermophila</name>
    <dbReference type="NCBI Taxonomy" id="206084"/>
    <lineage>
        <taxon>Bacteria</taxon>
        <taxon>Bacillati</taxon>
        <taxon>Actinomycetota</taxon>
        <taxon>Actinomycetes</taxon>
        <taxon>Pseudonocardiales</taxon>
        <taxon>Pseudonocardiaceae</taxon>
        <taxon>Amycolatopsis</taxon>
    </lineage>
</organism>
<dbReference type="InterPro" id="IPR054156">
    <property type="entry name" value="YxaF_TetR_C"/>
</dbReference>
<protein>
    <submittedName>
        <fullName evidence="6">AcrR family transcriptional regulator</fullName>
    </submittedName>
</protein>
<reference evidence="6 7" key="1">
    <citation type="submission" date="2023-07" db="EMBL/GenBank/DDBJ databases">
        <title>Sequencing the genomes of 1000 actinobacteria strains.</title>
        <authorList>
            <person name="Klenk H.-P."/>
        </authorList>
    </citation>
    <scope>NUCLEOTIDE SEQUENCE [LARGE SCALE GENOMIC DNA]</scope>
    <source>
        <strain evidence="6 7">DSM 45805</strain>
    </source>
</reference>
<proteinExistence type="predicted"/>
<dbReference type="Pfam" id="PF00440">
    <property type="entry name" value="TetR_N"/>
    <property type="match status" value="1"/>
</dbReference>
<dbReference type="EMBL" id="JAUSUT010000001">
    <property type="protein sequence ID" value="MDQ0381153.1"/>
    <property type="molecule type" value="Genomic_DNA"/>
</dbReference>
<comment type="caution">
    <text evidence="6">The sequence shown here is derived from an EMBL/GenBank/DDBJ whole genome shotgun (WGS) entry which is preliminary data.</text>
</comment>
<dbReference type="Gene3D" id="1.10.357.10">
    <property type="entry name" value="Tetracycline Repressor, domain 2"/>
    <property type="match status" value="1"/>
</dbReference>
<feature type="DNA-binding region" description="H-T-H motif" evidence="4">
    <location>
        <begin position="29"/>
        <end position="48"/>
    </location>
</feature>